<evidence type="ECO:0000256" key="1">
    <source>
        <dbReference type="SAM" id="Phobius"/>
    </source>
</evidence>
<organism evidence="2 3">
    <name type="scientific">Rhodobium gokarnense</name>
    <dbReference type="NCBI Taxonomy" id="364296"/>
    <lineage>
        <taxon>Bacteria</taxon>
        <taxon>Pseudomonadati</taxon>
        <taxon>Pseudomonadota</taxon>
        <taxon>Alphaproteobacteria</taxon>
        <taxon>Hyphomicrobiales</taxon>
        <taxon>Rhodobiaceae</taxon>
        <taxon>Rhodobium</taxon>
    </lineage>
</organism>
<dbReference type="Pfam" id="PF19660">
    <property type="entry name" value="DUF6163"/>
    <property type="match status" value="1"/>
</dbReference>
<dbReference type="EMBL" id="JAOQNS010000012">
    <property type="protein sequence ID" value="MCW2309324.1"/>
    <property type="molecule type" value="Genomic_DNA"/>
</dbReference>
<evidence type="ECO:0000313" key="2">
    <source>
        <dbReference type="EMBL" id="MCW2309324.1"/>
    </source>
</evidence>
<comment type="caution">
    <text evidence="2">The sequence shown here is derived from an EMBL/GenBank/DDBJ whole genome shotgun (WGS) entry which is preliminary data.</text>
</comment>
<gene>
    <name evidence="2" type="ORF">M2319_003678</name>
</gene>
<protein>
    <submittedName>
        <fullName evidence="2">Fatty acid desaturase</fullName>
    </submittedName>
</protein>
<keyword evidence="1" id="KW-0812">Transmembrane</keyword>
<dbReference type="RefSeq" id="WP_264602911.1">
    <property type="nucleotide sequence ID" value="NZ_JAOQNS010000012.1"/>
</dbReference>
<dbReference type="Proteomes" id="UP001209755">
    <property type="component" value="Unassembled WGS sequence"/>
</dbReference>
<keyword evidence="1" id="KW-0472">Membrane</keyword>
<dbReference type="InterPro" id="IPR046161">
    <property type="entry name" value="DUF6163"/>
</dbReference>
<proteinExistence type="predicted"/>
<sequence>MSITPEETDTTRSRPPWRDILVWYMRLLAIHLIGAGIIHWGRIVGYSKWRGLWIWEMPVEWQTVTAFFAVIDLVAAIGLWLTVSWGVVIWLVRVLTQVVMHAIFWETFGKRPWEITFLLTTVAIYFVLTWLAERERQRE</sequence>
<keyword evidence="1" id="KW-1133">Transmembrane helix</keyword>
<feature type="transmembrane region" description="Helical" evidence="1">
    <location>
        <begin position="112"/>
        <end position="132"/>
    </location>
</feature>
<feature type="transmembrane region" description="Helical" evidence="1">
    <location>
        <begin position="64"/>
        <end position="92"/>
    </location>
</feature>
<reference evidence="3" key="1">
    <citation type="submission" date="2023-07" db="EMBL/GenBank/DDBJ databases">
        <title>Genome sequencing of Purple Non-Sulfur Bacteria from various extreme environments.</title>
        <authorList>
            <person name="Mayer M."/>
        </authorList>
    </citation>
    <scope>NUCLEOTIDE SEQUENCE [LARGE SCALE GENOMIC DNA]</scope>
    <source>
        <strain evidence="3">DSM 17935</strain>
    </source>
</reference>
<feature type="transmembrane region" description="Helical" evidence="1">
    <location>
        <begin position="20"/>
        <end position="43"/>
    </location>
</feature>
<evidence type="ECO:0000313" key="3">
    <source>
        <dbReference type="Proteomes" id="UP001209755"/>
    </source>
</evidence>
<name>A0ABT3HG09_9HYPH</name>
<keyword evidence="3" id="KW-1185">Reference proteome</keyword>
<accession>A0ABT3HG09</accession>